<sequence>MDGINDLQMTSGLTGLFSIVVTLLSIILAWSLLQEIKWEKLLRNPRSPKARMLQVLAAVIVGHWFAQFVLGYWNWSMLLRGFVE</sequence>
<dbReference type="Proteomes" id="UP001597493">
    <property type="component" value="Unassembled WGS sequence"/>
</dbReference>
<accession>A0ABW5R3V0</accession>
<keyword evidence="3" id="KW-1185">Reference proteome</keyword>
<dbReference type="RefSeq" id="WP_379279333.1">
    <property type="nucleotide sequence ID" value="NZ_JBHUGT010000055.1"/>
</dbReference>
<evidence type="ECO:0000313" key="3">
    <source>
        <dbReference type="Proteomes" id="UP001597493"/>
    </source>
</evidence>
<keyword evidence="1" id="KW-0472">Membrane</keyword>
<evidence type="ECO:0000256" key="1">
    <source>
        <dbReference type="SAM" id="Phobius"/>
    </source>
</evidence>
<organism evidence="2 3">
    <name type="scientific">Paenibacillus thailandensis</name>
    <dbReference type="NCBI Taxonomy" id="393250"/>
    <lineage>
        <taxon>Bacteria</taxon>
        <taxon>Bacillati</taxon>
        <taxon>Bacillota</taxon>
        <taxon>Bacilli</taxon>
        <taxon>Bacillales</taxon>
        <taxon>Paenibacillaceae</taxon>
        <taxon>Paenibacillus</taxon>
    </lineage>
</organism>
<evidence type="ECO:0000313" key="2">
    <source>
        <dbReference type="EMBL" id="MFD2663393.1"/>
    </source>
</evidence>
<dbReference type="Pfam" id="PF06612">
    <property type="entry name" value="DUF1146"/>
    <property type="match status" value="1"/>
</dbReference>
<dbReference type="InterPro" id="IPR009526">
    <property type="entry name" value="DUF1146"/>
</dbReference>
<feature type="transmembrane region" description="Helical" evidence="1">
    <location>
        <begin position="12"/>
        <end position="33"/>
    </location>
</feature>
<reference evidence="3" key="1">
    <citation type="journal article" date="2019" name="Int. J. Syst. Evol. Microbiol.">
        <title>The Global Catalogue of Microorganisms (GCM) 10K type strain sequencing project: providing services to taxonomists for standard genome sequencing and annotation.</title>
        <authorList>
            <consortium name="The Broad Institute Genomics Platform"/>
            <consortium name="The Broad Institute Genome Sequencing Center for Infectious Disease"/>
            <person name="Wu L."/>
            <person name="Ma J."/>
        </authorList>
    </citation>
    <scope>NUCLEOTIDE SEQUENCE [LARGE SCALE GENOMIC DNA]</scope>
    <source>
        <strain evidence="3">TISTR 1827</strain>
    </source>
</reference>
<proteinExistence type="predicted"/>
<dbReference type="EMBL" id="JBHUMY010000043">
    <property type="protein sequence ID" value="MFD2663393.1"/>
    <property type="molecule type" value="Genomic_DNA"/>
</dbReference>
<gene>
    <name evidence="2" type="ORF">ACFSW5_24450</name>
</gene>
<name>A0ABW5R3V0_9BACL</name>
<protein>
    <submittedName>
        <fullName evidence="2">DUF1146 domain-containing protein</fullName>
    </submittedName>
</protein>
<feature type="transmembrane region" description="Helical" evidence="1">
    <location>
        <begin position="53"/>
        <end position="75"/>
    </location>
</feature>
<keyword evidence="1" id="KW-1133">Transmembrane helix</keyword>
<comment type="caution">
    <text evidence="2">The sequence shown here is derived from an EMBL/GenBank/DDBJ whole genome shotgun (WGS) entry which is preliminary data.</text>
</comment>
<keyword evidence="1" id="KW-0812">Transmembrane</keyword>